<keyword evidence="2" id="KW-0378">Hydrolase</keyword>
<dbReference type="InterPro" id="IPR050546">
    <property type="entry name" value="Glycosyl_Hydrlase_16"/>
</dbReference>
<evidence type="ECO:0000259" key="3">
    <source>
        <dbReference type="PROSITE" id="PS51762"/>
    </source>
</evidence>
<dbReference type="PANTHER" id="PTHR10963">
    <property type="entry name" value="GLYCOSYL HYDROLASE-RELATED"/>
    <property type="match status" value="1"/>
</dbReference>
<dbReference type="Gene3D" id="2.60.120.200">
    <property type="match status" value="1"/>
</dbReference>
<dbReference type="Gene3D" id="2.60.120.260">
    <property type="entry name" value="Galactose-binding domain-like"/>
    <property type="match status" value="1"/>
</dbReference>
<keyword evidence="5" id="KW-1185">Reference proteome</keyword>
<dbReference type="PROSITE" id="PS51762">
    <property type="entry name" value="GH16_2"/>
    <property type="match status" value="1"/>
</dbReference>
<gene>
    <name evidence="4" type="ORF">G5B42_09815</name>
</gene>
<dbReference type="AlphaFoldDB" id="A0A8J6HYD7"/>
<dbReference type="InterPro" id="IPR000757">
    <property type="entry name" value="Beta-glucanase-like"/>
</dbReference>
<reference evidence="4" key="1">
    <citation type="submission" date="2020-06" db="EMBL/GenBank/DDBJ databases">
        <title>Novel chitinolytic bacterium.</title>
        <authorList>
            <person name="Ungkulpasvich U."/>
            <person name="Kosugi A."/>
            <person name="Uke A."/>
        </authorList>
    </citation>
    <scope>NUCLEOTIDE SEQUENCE</scope>
    <source>
        <strain evidence="4">UUS1-1</strain>
    </source>
</reference>
<name>A0A8J6HYD7_9FIRM</name>
<dbReference type="Proteomes" id="UP000657177">
    <property type="component" value="Unassembled WGS sequence"/>
</dbReference>
<dbReference type="RefSeq" id="WP_181340293.1">
    <property type="nucleotide sequence ID" value="NZ_JAAKDE010000023.1"/>
</dbReference>
<evidence type="ECO:0000256" key="2">
    <source>
        <dbReference type="ARBA" id="ARBA00022801"/>
    </source>
</evidence>
<dbReference type="Gene3D" id="2.60.120.430">
    <property type="entry name" value="Galactose-binding lectin"/>
    <property type="match status" value="1"/>
</dbReference>
<organism evidence="4 5">
    <name type="scientific">Capillibacterium thermochitinicola</name>
    <dbReference type="NCBI Taxonomy" id="2699427"/>
    <lineage>
        <taxon>Bacteria</taxon>
        <taxon>Bacillati</taxon>
        <taxon>Bacillota</taxon>
        <taxon>Capillibacterium</taxon>
    </lineage>
</organism>
<dbReference type="InterPro" id="IPR008979">
    <property type="entry name" value="Galactose-bd-like_sf"/>
</dbReference>
<dbReference type="InterPro" id="IPR003305">
    <property type="entry name" value="CenC_carb-bd"/>
</dbReference>
<feature type="domain" description="GH16" evidence="3">
    <location>
        <begin position="172"/>
        <end position="439"/>
    </location>
</feature>
<dbReference type="CDD" id="cd08023">
    <property type="entry name" value="GH16_laminarinase_like"/>
    <property type="match status" value="1"/>
</dbReference>
<dbReference type="SUPFAM" id="SSF49785">
    <property type="entry name" value="Galactose-binding domain-like"/>
    <property type="match status" value="1"/>
</dbReference>
<comment type="similarity">
    <text evidence="1">Belongs to the glycosyl hydrolase 16 family.</text>
</comment>
<protein>
    <submittedName>
        <fullName evidence="4">Family 16 glycosylhydrolase</fullName>
    </submittedName>
</protein>
<dbReference type="SUPFAM" id="SSF49899">
    <property type="entry name" value="Concanavalin A-like lectins/glucanases"/>
    <property type="match status" value="1"/>
</dbReference>
<dbReference type="Pfam" id="PF00722">
    <property type="entry name" value="Glyco_hydro_16"/>
    <property type="match status" value="1"/>
</dbReference>
<dbReference type="InterPro" id="IPR013320">
    <property type="entry name" value="ConA-like_dom_sf"/>
</dbReference>
<accession>A0A8J6HYD7</accession>
<dbReference type="PANTHER" id="PTHR10963:SF55">
    <property type="entry name" value="GLYCOSIDE HYDROLASE FAMILY 16 PROTEIN"/>
    <property type="match status" value="1"/>
</dbReference>
<evidence type="ECO:0000313" key="4">
    <source>
        <dbReference type="EMBL" id="MBA2133827.1"/>
    </source>
</evidence>
<dbReference type="GO" id="GO:0004553">
    <property type="term" value="F:hydrolase activity, hydrolyzing O-glycosyl compounds"/>
    <property type="evidence" value="ECO:0007669"/>
    <property type="project" value="InterPro"/>
</dbReference>
<proteinExistence type="inferred from homology"/>
<evidence type="ECO:0000313" key="5">
    <source>
        <dbReference type="Proteomes" id="UP000657177"/>
    </source>
</evidence>
<evidence type="ECO:0000256" key="1">
    <source>
        <dbReference type="ARBA" id="ARBA00006865"/>
    </source>
</evidence>
<dbReference type="Pfam" id="PF02018">
    <property type="entry name" value="CBM_4_9"/>
    <property type="match status" value="1"/>
</dbReference>
<dbReference type="EMBL" id="JAAKDE010000023">
    <property type="protein sequence ID" value="MBA2133827.1"/>
    <property type="molecule type" value="Genomic_DNA"/>
</dbReference>
<dbReference type="GO" id="GO:0005975">
    <property type="term" value="P:carbohydrate metabolic process"/>
    <property type="evidence" value="ECO:0007669"/>
    <property type="project" value="InterPro"/>
</dbReference>
<comment type="caution">
    <text evidence="4">The sequence shown here is derived from an EMBL/GenBank/DDBJ whole genome shotgun (WGS) entry which is preliminary data.</text>
</comment>
<sequence>MTLSVVLQPKNQVANGDFSKNFLSSTTDGASVWDTNGTWQLALNVAEAAGNAYAENGIGVVAVTAGAGGEGWNVQLLYAPVAVEKGATYRVSFDARSETAGSQIAFIVGGGEDVGWRKYFNASFNLTTEMKNYTEDFIVEVDSNDNARVEIWLINNDTYYFDNVKLIKIAETDFASLPQPGTLTEADEDKVEDWQLVWSDEFDGPEIERSIWNFEVGNGHDKGIPGWGNNELQYYTDGENVSIEDGKLVIEAREEVRTDQYGTYQYTSTRMTTEGKFEIKYGRVEIRARLPIGKGIWPAFWMLGNDIGTVGWPKCGEIDIMEYLGHQPDTVYGTVHGPVSREMGVSSGYRLETGNFHEEFHVFAMEWDPDEIEFYVDDQLYHVVNKYEIGLSDWVFDHPHFFIINLAVGGNWPGYPDETTVFPQRMEIDYIRVYEDVNPDSIDGLEEWDCDYERWWKTEPEVDRVTGDKDPEYYFMADDPTLIDVIYGWDPNSKDGDITLDTWGTWAPYKIDAFYAGKNCWEVTAAGGWSPEVMGSALALMGDVYSTGAPPADFPADLSTYDYIKLEVAVSEGSTFNDIKIKLALPQGKGHLEPEISLKDYGFDPAVQGEWQSISIPLSAFESTTGEYDLSEVTQIGLFSTFGQVGVDKYYVTDYYLLKI</sequence>